<dbReference type="Pfam" id="PF19054">
    <property type="entry name" value="DUF5753"/>
    <property type="match status" value="1"/>
</dbReference>
<dbReference type="InterPro" id="IPR010982">
    <property type="entry name" value="Lambda_DNA-bd_dom_sf"/>
</dbReference>
<feature type="domain" description="HTH cro/C1-type" evidence="1">
    <location>
        <begin position="18"/>
        <end position="72"/>
    </location>
</feature>
<keyword evidence="3" id="KW-1185">Reference proteome</keyword>
<gene>
    <name evidence="2" type="ORF">ADK38_18965</name>
</gene>
<accession>A0ABR5J555</accession>
<proteinExistence type="predicted"/>
<name>A0ABR5J555_9ACTN</name>
<dbReference type="Gene3D" id="1.10.260.40">
    <property type="entry name" value="lambda repressor-like DNA-binding domains"/>
    <property type="match status" value="1"/>
</dbReference>
<dbReference type="PROSITE" id="PS50943">
    <property type="entry name" value="HTH_CROC1"/>
    <property type="match status" value="1"/>
</dbReference>
<keyword evidence="2" id="KW-0238">DNA-binding</keyword>
<dbReference type="Proteomes" id="UP000037020">
    <property type="component" value="Unassembled WGS sequence"/>
</dbReference>
<dbReference type="Pfam" id="PF13560">
    <property type="entry name" value="HTH_31"/>
    <property type="match status" value="1"/>
</dbReference>
<dbReference type="SUPFAM" id="SSF47413">
    <property type="entry name" value="lambda repressor-like DNA-binding domains"/>
    <property type="match status" value="1"/>
</dbReference>
<dbReference type="GO" id="GO:0003677">
    <property type="term" value="F:DNA binding"/>
    <property type="evidence" value="ECO:0007669"/>
    <property type="project" value="UniProtKB-KW"/>
</dbReference>
<dbReference type="InterPro" id="IPR043917">
    <property type="entry name" value="DUF5753"/>
</dbReference>
<protein>
    <submittedName>
        <fullName evidence="2">DNA-binding protein</fullName>
    </submittedName>
</protein>
<dbReference type="SMART" id="SM00530">
    <property type="entry name" value="HTH_XRE"/>
    <property type="match status" value="1"/>
</dbReference>
<dbReference type="RefSeq" id="WP_030880671.1">
    <property type="nucleotide sequence ID" value="NZ_JBIRHZ010000003.1"/>
</dbReference>
<dbReference type="InterPro" id="IPR001387">
    <property type="entry name" value="Cro/C1-type_HTH"/>
</dbReference>
<reference evidence="2 3" key="1">
    <citation type="submission" date="2015-07" db="EMBL/GenBank/DDBJ databases">
        <authorList>
            <person name="Ju K.-S."/>
            <person name="Doroghazi J.R."/>
            <person name="Metcalf W.W."/>
        </authorList>
    </citation>
    <scope>NUCLEOTIDE SEQUENCE [LARGE SCALE GENOMIC DNA]</scope>
    <source>
        <strain evidence="2 3">NRRL B-3589</strain>
    </source>
</reference>
<evidence type="ECO:0000313" key="3">
    <source>
        <dbReference type="Proteomes" id="UP000037020"/>
    </source>
</evidence>
<evidence type="ECO:0000259" key="1">
    <source>
        <dbReference type="PROSITE" id="PS50943"/>
    </source>
</evidence>
<sequence length="284" mass="32061">MPARDNPTARQARLGAELRKLRERAGRAAREAAGLLSTDQAKISHTESGRIGVSEERIRRLATFYSCDDTELIDALCAIAREHRGQFWWDEYRGLLAPGFLDIAELEHHATFMRSMQSVTMPGIFQTEEYARAIYAGHVPTLPSDEADVRVEHRMRRRSIFERQDPPRFEAVIHEAALRMRFGGRKVARAQLEYLMEVSEWPSVTVRVIPFTCESFIEATQPVLYAGGVVPQLDTVQIDSASGGRFLDADAELKKYRALLDTAEAAALDATESRQLIHHIAREL</sequence>
<dbReference type="EMBL" id="LGUT01001617">
    <property type="protein sequence ID" value="KOG88592.1"/>
    <property type="molecule type" value="Genomic_DNA"/>
</dbReference>
<comment type="caution">
    <text evidence="2">The sequence shown here is derived from an EMBL/GenBank/DDBJ whole genome shotgun (WGS) entry which is preliminary data.</text>
</comment>
<evidence type="ECO:0000313" key="2">
    <source>
        <dbReference type="EMBL" id="KOG88592.1"/>
    </source>
</evidence>
<organism evidence="2 3">
    <name type="scientific">Streptomyces varsoviensis</name>
    <dbReference type="NCBI Taxonomy" id="67373"/>
    <lineage>
        <taxon>Bacteria</taxon>
        <taxon>Bacillati</taxon>
        <taxon>Actinomycetota</taxon>
        <taxon>Actinomycetes</taxon>
        <taxon>Kitasatosporales</taxon>
        <taxon>Streptomycetaceae</taxon>
        <taxon>Streptomyces</taxon>
    </lineage>
</organism>